<dbReference type="PANTHER" id="PTHR34501:SF9">
    <property type="entry name" value="MAJOR OUTER MEMBRANE PROTEIN P.IA"/>
    <property type="match status" value="1"/>
</dbReference>
<evidence type="ECO:0000256" key="4">
    <source>
        <dbReference type="ARBA" id="ARBA00022452"/>
    </source>
</evidence>
<keyword evidence="3" id="KW-0813">Transport</keyword>
<keyword evidence="7" id="KW-0406">Ion transport</keyword>
<comment type="subunit">
    <text evidence="2">Homotrimer.</text>
</comment>
<dbReference type="OrthoDB" id="6758483at2"/>
<dbReference type="GO" id="GO:0006811">
    <property type="term" value="P:monoatomic ion transport"/>
    <property type="evidence" value="ECO:0007669"/>
    <property type="project" value="UniProtKB-KW"/>
</dbReference>
<dbReference type="PANTHER" id="PTHR34501">
    <property type="entry name" value="PROTEIN YDDL-RELATED"/>
    <property type="match status" value="1"/>
</dbReference>
<keyword evidence="12" id="KW-1185">Reference proteome</keyword>
<evidence type="ECO:0000256" key="9">
    <source>
        <dbReference type="ARBA" id="ARBA00023136"/>
    </source>
</evidence>
<evidence type="ECO:0000256" key="2">
    <source>
        <dbReference type="ARBA" id="ARBA00011233"/>
    </source>
</evidence>
<evidence type="ECO:0000256" key="8">
    <source>
        <dbReference type="ARBA" id="ARBA00023114"/>
    </source>
</evidence>
<reference evidence="11 12" key="1">
    <citation type="submission" date="2016-02" db="EMBL/GenBank/DDBJ databases">
        <title>Complete Genome of H5569, the type strain of the newly described species Haematospirillium jordaniae.</title>
        <authorList>
            <person name="Nicholson A.C."/>
            <person name="Humrighouse B.W."/>
            <person name="Loparov V."/>
            <person name="McQuiston J.R."/>
        </authorList>
    </citation>
    <scope>NUCLEOTIDE SEQUENCE [LARGE SCALE GENOMIC DNA]</scope>
    <source>
        <strain evidence="11 12">H5569</strain>
    </source>
</reference>
<dbReference type="Gene3D" id="2.40.160.10">
    <property type="entry name" value="Porin"/>
    <property type="match status" value="1"/>
</dbReference>
<name>A0A143DCV8_9PROT</name>
<dbReference type="GO" id="GO:0015288">
    <property type="term" value="F:porin activity"/>
    <property type="evidence" value="ECO:0007669"/>
    <property type="project" value="UniProtKB-KW"/>
</dbReference>
<evidence type="ECO:0000313" key="12">
    <source>
        <dbReference type="Proteomes" id="UP000076066"/>
    </source>
</evidence>
<dbReference type="EMBL" id="CP014525">
    <property type="protein sequence ID" value="AMW34429.1"/>
    <property type="molecule type" value="Genomic_DNA"/>
</dbReference>
<evidence type="ECO:0000256" key="7">
    <source>
        <dbReference type="ARBA" id="ARBA00023065"/>
    </source>
</evidence>
<dbReference type="InterPro" id="IPR050298">
    <property type="entry name" value="Gram-neg_bact_OMP"/>
</dbReference>
<dbReference type="InterPro" id="IPR033900">
    <property type="entry name" value="Gram_neg_porin_domain"/>
</dbReference>
<comment type="subcellular location">
    <subcellularLocation>
        <location evidence="1">Cell outer membrane</location>
        <topology evidence="1">Multi-pass membrane protein</topology>
    </subcellularLocation>
</comment>
<dbReference type="GeneID" id="53316243"/>
<dbReference type="GO" id="GO:0009279">
    <property type="term" value="C:cell outer membrane"/>
    <property type="evidence" value="ECO:0007669"/>
    <property type="project" value="UniProtKB-SubCell"/>
</dbReference>
<evidence type="ECO:0000256" key="6">
    <source>
        <dbReference type="ARBA" id="ARBA00022729"/>
    </source>
</evidence>
<keyword evidence="5" id="KW-0812">Transmembrane</keyword>
<dbReference type="Pfam" id="PF13609">
    <property type="entry name" value="Porin_4"/>
    <property type="match status" value="1"/>
</dbReference>
<protein>
    <submittedName>
        <fullName evidence="11">Uncharacterized protein</fullName>
    </submittedName>
</protein>
<sequence length="424" mass="44295">MKKILVGTSALVAASAIAGSAIAAEPIQLSVGGFGSVFVGYATQSKSYLNAIKKDAMSADVKGDNEIHFKGKTTLDNGLTVSVKYELEAGGTNNTNDDHISKYAISLGGAFGTVIAGVDDNAMTALAARSPHMGNRLFGGGISEGSLIGGDWVLKPKTAIGDAPAADAPDADKTMYRAAQLLKQTDYIDASYITTGNGTESISYLSPSIAGFTLGASYIPDTNQKKHDEKQPTGRKIARAYGVGLGYANTFGGVGVQADIGWLNGGSKLKAEKLAINDNVLESKGHNEYQAGLSLSYSGVTVGGGYHMIKEKLGVTTAPNKEVKGSFDHSAWEAGVGYKTGPFGVAVSYLDLKQADLDLKDELKADSQKGRRSRAVQLTSEYTMGPGVMLVGGVGYTKFEDKDSKKASDRNKGWVAVTGLSLAF</sequence>
<keyword evidence="4" id="KW-1134">Transmembrane beta strand</keyword>
<accession>A0A143DCV8</accession>
<organism evidence="11 12">
    <name type="scientific">Haematospirillum jordaniae</name>
    <dbReference type="NCBI Taxonomy" id="1549855"/>
    <lineage>
        <taxon>Bacteria</taxon>
        <taxon>Pseudomonadati</taxon>
        <taxon>Pseudomonadota</taxon>
        <taxon>Alphaproteobacteria</taxon>
        <taxon>Rhodospirillales</taxon>
        <taxon>Novispirillaceae</taxon>
        <taxon>Haematospirillum</taxon>
    </lineage>
</organism>
<dbReference type="InterPro" id="IPR023614">
    <property type="entry name" value="Porin_dom_sf"/>
</dbReference>
<evidence type="ECO:0000256" key="5">
    <source>
        <dbReference type="ARBA" id="ARBA00022692"/>
    </source>
</evidence>
<keyword evidence="10" id="KW-0998">Cell outer membrane</keyword>
<evidence type="ECO:0000256" key="1">
    <source>
        <dbReference type="ARBA" id="ARBA00004571"/>
    </source>
</evidence>
<dbReference type="AlphaFoldDB" id="A0A143DCV8"/>
<evidence type="ECO:0000256" key="10">
    <source>
        <dbReference type="ARBA" id="ARBA00023237"/>
    </source>
</evidence>
<evidence type="ECO:0000256" key="3">
    <source>
        <dbReference type="ARBA" id="ARBA00022448"/>
    </source>
</evidence>
<dbReference type="Proteomes" id="UP000076066">
    <property type="component" value="Chromosome"/>
</dbReference>
<keyword evidence="8" id="KW-0626">Porin</keyword>
<keyword evidence="6" id="KW-0732">Signal</keyword>
<evidence type="ECO:0000313" key="11">
    <source>
        <dbReference type="EMBL" id="AMW34429.1"/>
    </source>
</evidence>
<dbReference type="KEGG" id="hjo:AY555_03655"/>
<dbReference type="RefSeq" id="WP_066133598.1">
    <property type="nucleotide sequence ID" value="NZ_CP014525.1"/>
</dbReference>
<dbReference type="SUPFAM" id="SSF56935">
    <property type="entry name" value="Porins"/>
    <property type="match status" value="1"/>
</dbReference>
<gene>
    <name evidence="11" type="ORF">AY555_03655</name>
</gene>
<dbReference type="STRING" id="1549855.AY555_03655"/>
<keyword evidence="9" id="KW-0472">Membrane</keyword>
<proteinExistence type="predicted"/>
<dbReference type="GO" id="GO:0046930">
    <property type="term" value="C:pore complex"/>
    <property type="evidence" value="ECO:0007669"/>
    <property type="project" value="UniProtKB-KW"/>
</dbReference>